<dbReference type="InterPro" id="IPR036928">
    <property type="entry name" value="AS_sf"/>
</dbReference>
<sequence>MAACINQISDQLPWLLLILVAILSSVSHTATAVRSFSIIEATVDDLQLAFKQNKLTSRQLVEFYINRINSLNPVLHGVIEVNPDALYLADKADQERKVKAPISFSKLHGIPVLLKDNIATKDKTNTTAGSFTLLGSVVPRDAGVVAKLRKSGAIILGKASMTEWAAYRGNAPNGWSARGGQGVNPYGPDITPCGSSSGSAISAAANFATVTLGTETDGSILCPSSLNSVVGIKPTIGLTSRAGVVPISPRQDTIGTVSDAAYVLDVIAGIDNKDIATIKMSKYIPKGGYAQFLRRDGLKGKRIGIVRHPFFEFKISKEIDAYLTKIFEQHLKTIRKQGAILIDHLQITNIDEFYSDPSEDIAMAAEFKISLNAYLKELVTSPVRSLADVIAFNNINSKLEKIKEYGQDLMLAAEATNGIGKAEKAALEKLERQTREGFVKLMTKYKLDALVAAGGLDFPYGIVTKILAIGGFPGITVPAGYLQEMPYGIFFGGLKGYEPKLIEIAYGVSSEDMVLVLDPEVLVQLLKSMAAHMNPFSNLFPWLLLILVAVLSSAFHTATAIRSFSIMEATVDDLQLAFKQNKLTSRQLVEFYINRINSLNPVLHGVIEVNPDALCLAEKADRERKVKAPISFSKLHGILVLLKDNIATKDKMNTTAGSFALLGSVVPRDAGVVAKLRKAGAIILGKASMTEWAAYRGNTPNGWSARGGQGVNPYDPNTSPCGSSSGSAISAAANFATVTLGTETDGSILCPSSLNSVVGIKPTIGLTSRAGVVPISPRQDTVGPICRTVSDATYVLDAIAGIDNKDIATIEMSKYIPKGGYAQFLRRDGLKGKRIGIVRHPFFEFKISKESDAALTRTFEQHLNTIRKQGAILIDNLQITNIDEIYRDPSEDIAMAAEFKIALNAYLKELVTSPVRSLADEKVKEYGQDLMLAVEATKGIRKAEKAALEKLARQTREGFVKLMTKYKLDALVAAGGSAFPYENIDKILAIGGFPGITVPAGYLQEIVQIIPSNFAGSILGRTSVPIPRSSSYPHIGGFPGIGTVPAGYIGDQLHFLWRAKTNLNRF</sequence>
<dbReference type="AlphaFoldDB" id="A0AA88DA73"/>
<comment type="caution">
    <text evidence="4">The sequence shown here is derived from an EMBL/GenBank/DDBJ whole genome shotgun (WGS) entry which is preliminary data.</text>
</comment>
<feature type="domain" description="Amidase" evidence="3">
    <location>
        <begin position="588"/>
        <end position="974"/>
    </location>
</feature>
<dbReference type="PANTHER" id="PTHR42678">
    <property type="entry name" value="AMIDASE"/>
    <property type="match status" value="1"/>
</dbReference>
<dbReference type="EMBL" id="BTGU01000029">
    <property type="protein sequence ID" value="GMN48686.1"/>
    <property type="molecule type" value="Genomic_DNA"/>
</dbReference>
<evidence type="ECO:0000256" key="2">
    <source>
        <dbReference type="SAM" id="SignalP"/>
    </source>
</evidence>
<reference evidence="4" key="1">
    <citation type="submission" date="2023-07" db="EMBL/GenBank/DDBJ databases">
        <title>draft genome sequence of fig (Ficus carica).</title>
        <authorList>
            <person name="Takahashi T."/>
            <person name="Nishimura K."/>
        </authorList>
    </citation>
    <scope>NUCLEOTIDE SEQUENCE</scope>
</reference>
<keyword evidence="2" id="KW-0732">Signal</keyword>
<evidence type="ECO:0000256" key="1">
    <source>
        <dbReference type="SAM" id="Phobius"/>
    </source>
</evidence>
<name>A0AA88DA73_FICCA</name>
<dbReference type="InterPro" id="IPR023631">
    <property type="entry name" value="Amidase_dom"/>
</dbReference>
<evidence type="ECO:0000259" key="3">
    <source>
        <dbReference type="Pfam" id="PF01425"/>
    </source>
</evidence>
<proteinExistence type="predicted"/>
<keyword evidence="1" id="KW-1133">Transmembrane helix</keyword>
<dbReference type="Gene3D" id="3.90.1300.10">
    <property type="entry name" value="Amidase signature (AS) domain"/>
    <property type="match status" value="2"/>
</dbReference>
<feature type="chain" id="PRO_5041660272" description="Amidase domain-containing protein" evidence="2">
    <location>
        <begin position="33"/>
        <end position="1066"/>
    </location>
</feature>
<feature type="domain" description="Amidase" evidence="3">
    <location>
        <begin position="60"/>
        <end position="452"/>
    </location>
</feature>
<evidence type="ECO:0000313" key="5">
    <source>
        <dbReference type="Proteomes" id="UP001187192"/>
    </source>
</evidence>
<feature type="transmembrane region" description="Helical" evidence="1">
    <location>
        <begin position="539"/>
        <end position="558"/>
    </location>
</feature>
<dbReference type="Proteomes" id="UP001187192">
    <property type="component" value="Unassembled WGS sequence"/>
</dbReference>
<protein>
    <recommendedName>
        <fullName evidence="3">Amidase domain-containing protein</fullName>
    </recommendedName>
</protein>
<accession>A0AA88DA73</accession>
<dbReference type="PANTHER" id="PTHR42678:SF36">
    <property type="entry name" value="C869.01-LIKE PROTEIN, PUTATIVE-RELATED"/>
    <property type="match status" value="1"/>
</dbReference>
<keyword evidence="1" id="KW-0472">Membrane</keyword>
<gene>
    <name evidence="4" type="ORF">TIFTF001_017848</name>
</gene>
<evidence type="ECO:0000313" key="4">
    <source>
        <dbReference type="EMBL" id="GMN48686.1"/>
    </source>
</evidence>
<keyword evidence="1" id="KW-0812">Transmembrane</keyword>
<feature type="signal peptide" evidence="2">
    <location>
        <begin position="1"/>
        <end position="32"/>
    </location>
</feature>
<dbReference type="Pfam" id="PF01425">
    <property type="entry name" value="Amidase"/>
    <property type="match status" value="2"/>
</dbReference>
<keyword evidence="5" id="KW-1185">Reference proteome</keyword>
<organism evidence="4 5">
    <name type="scientific">Ficus carica</name>
    <name type="common">Common fig</name>
    <dbReference type="NCBI Taxonomy" id="3494"/>
    <lineage>
        <taxon>Eukaryota</taxon>
        <taxon>Viridiplantae</taxon>
        <taxon>Streptophyta</taxon>
        <taxon>Embryophyta</taxon>
        <taxon>Tracheophyta</taxon>
        <taxon>Spermatophyta</taxon>
        <taxon>Magnoliopsida</taxon>
        <taxon>eudicotyledons</taxon>
        <taxon>Gunneridae</taxon>
        <taxon>Pentapetalae</taxon>
        <taxon>rosids</taxon>
        <taxon>fabids</taxon>
        <taxon>Rosales</taxon>
        <taxon>Moraceae</taxon>
        <taxon>Ficeae</taxon>
        <taxon>Ficus</taxon>
    </lineage>
</organism>
<dbReference type="SUPFAM" id="SSF75304">
    <property type="entry name" value="Amidase signature (AS) enzymes"/>
    <property type="match status" value="2"/>
</dbReference>